<dbReference type="EMBL" id="JALLAZ020000740">
    <property type="protein sequence ID" value="KAL3788158.1"/>
    <property type="molecule type" value="Genomic_DNA"/>
</dbReference>
<dbReference type="GO" id="GO:1904262">
    <property type="term" value="P:negative regulation of TORC1 signaling"/>
    <property type="evidence" value="ECO:0007669"/>
    <property type="project" value="UniProtKB-ARBA"/>
</dbReference>
<feature type="compositionally biased region" description="Polar residues" evidence="2">
    <location>
        <begin position="51"/>
        <end position="63"/>
    </location>
</feature>
<gene>
    <name evidence="3" type="ORF">ACHAW5_006606</name>
</gene>
<dbReference type="Proteomes" id="UP001530315">
    <property type="component" value="Unassembled WGS sequence"/>
</dbReference>
<evidence type="ECO:0000313" key="4">
    <source>
        <dbReference type="Proteomes" id="UP001530315"/>
    </source>
</evidence>
<sequence>MAATPLTSLRRRRRRQSDGPGWRQRRRRKAVPRAKAIGLSVADGSDKYPPINNNGSSTINASTARPVHNRHPSSLSPSPRGTIRRLTPSCLITGNELADQTITVSTHGMHILSSPTIIEDTRRYERNSLLFAVGFVLHRSVDPRPFWPVLFNLSLTLRDMEVESEFLSNASTRSRVQIVLEDVLISLNSGIGRCHLLLDDANLLGLQLLQPPPPPVPPVPNHAMYDWDLTVNWIVPHIDDCKHVRQIAASTEVDMNMGRPPLVAGGERKAAGGDEDGSAEGNEWLEGAFRYSVKANRVHLAPWAHRGGATWTDGNSPNYGASNMARRLYSHMSSLHSLDLSVGNFSTARRAGRRRFTSEDSNASPRCRDRFPPALKYLVSSGKNVPMAEAEVHVGRQQCLATIVAVITVDAAGKDNISIDWKLAFNYFDHRRLVTFGVVGGFLRRVHQFPLAYVIEADNDEAVTSANRRKESIATNDGDSVNHEDDSSNNSSEPAVAAKQSAMDEMSVPASYSTSPLLQGVVPPSLVKKGKILSNKTAQKEIHLRSKRRLLRRIMLVMDGMRCDDELSCMFEHPIENLVKMLQSTGRTDGI</sequence>
<evidence type="ECO:0000313" key="3">
    <source>
        <dbReference type="EMBL" id="KAL3788158.1"/>
    </source>
</evidence>
<accession>A0ABD3PJG9</accession>
<dbReference type="AlphaFoldDB" id="A0ABD3PJG9"/>
<reference evidence="3 4" key="1">
    <citation type="submission" date="2024-10" db="EMBL/GenBank/DDBJ databases">
        <title>Updated reference genomes for cyclostephanoid diatoms.</title>
        <authorList>
            <person name="Roberts W.R."/>
            <person name="Alverson A.J."/>
        </authorList>
    </citation>
    <scope>NUCLEOTIDE SEQUENCE [LARGE SCALE GENOMIC DNA]</scope>
    <source>
        <strain evidence="3 4">AJA276-08</strain>
    </source>
</reference>
<feature type="region of interest" description="Disordered" evidence="2">
    <location>
        <begin position="258"/>
        <end position="279"/>
    </location>
</feature>
<keyword evidence="4" id="KW-1185">Reference proteome</keyword>
<feature type="compositionally biased region" description="Basic residues" evidence="2">
    <location>
        <begin position="23"/>
        <end position="32"/>
    </location>
</feature>
<name>A0ABD3PJG9_9STRA</name>
<comment type="similarity">
    <text evidence="1">Belongs to the NPR2 family.</text>
</comment>
<feature type="region of interest" description="Disordered" evidence="2">
    <location>
        <begin position="1"/>
        <end position="84"/>
    </location>
</feature>
<feature type="region of interest" description="Disordered" evidence="2">
    <location>
        <begin position="465"/>
        <end position="500"/>
    </location>
</feature>
<evidence type="ECO:0000256" key="2">
    <source>
        <dbReference type="SAM" id="MobiDB-lite"/>
    </source>
</evidence>
<proteinExistence type="inferred from homology"/>
<protein>
    <submittedName>
        <fullName evidence="3">Uncharacterized protein</fullName>
    </submittedName>
</protein>
<dbReference type="Pfam" id="PF06218">
    <property type="entry name" value="NPR2"/>
    <property type="match status" value="1"/>
</dbReference>
<evidence type="ECO:0000256" key="1">
    <source>
        <dbReference type="ARBA" id="ARBA00008433"/>
    </source>
</evidence>
<comment type="caution">
    <text evidence="3">The sequence shown here is derived from an EMBL/GenBank/DDBJ whole genome shotgun (WGS) entry which is preliminary data.</text>
</comment>
<organism evidence="3 4">
    <name type="scientific">Stephanodiscus triporus</name>
    <dbReference type="NCBI Taxonomy" id="2934178"/>
    <lineage>
        <taxon>Eukaryota</taxon>
        <taxon>Sar</taxon>
        <taxon>Stramenopiles</taxon>
        <taxon>Ochrophyta</taxon>
        <taxon>Bacillariophyta</taxon>
        <taxon>Coscinodiscophyceae</taxon>
        <taxon>Thalassiosirophycidae</taxon>
        <taxon>Stephanodiscales</taxon>
        <taxon>Stephanodiscaceae</taxon>
        <taxon>Stephanodiscus</taxon>
    </lineage>
</organism>
<dbReference type="PANTHER" id="PTHR12991">
    <property type="entry name" value="NITROGEN PERMEASE REGULATOR 2/TUMOR SUPPRESSOR CANDIDATE 4"/>
    <property type="match status" value="1"/>
</dbReference>
<dbReference type="PANTHER" id="PTHR12991:SF10">
    <property type="entry name" value="GATOR COMPLEX PROTEIN NPRL2"/>
    <property type="match status" value="1"/>
</dbReference>
<dbReference type="InterPro" id="IPR009348">
    <property type="entry name" value="NPR2-like"/>
</dbReference>